<gene>
    <name evidence="2" type="ORF">CCACVL1_30007</name>
</gene>
<protein>
    <submittedName>
        <fullName evidence="2">Uncharacterized protein</fullName>
    </submittedName>
</protein>
<proteinExistence type="predicted"/>
<dbReference type="AlphaFoldDB" id="A0A1R3FZ34"/>
<keyword evidence="3" id="KW-1185">Reference proteome</keyword>
<reference evidence="2 3" key="1">
    <citation type="submission" date="2013-09" db="EMBL/GenBank/DDBJ databases">
        <title>Corchorus capsularis genome sequencing.</title>
        <authorList>
            <person name="Alam M."/>
            <person name="Haque M.S."/>
            <person name="Islam M.S."/>
            <person name="Emdad E.M."/>
            <person name="Islam M.M."/>
            <person name="Ahmed B."/>
            <person name="Halim A."/>
            <person name="Hossen Q.M.M."/>
            <person name="Hossain M.Z."/>
            <person name="Ahmed R."/>
            <person name="Khan M.M."/>
            <person name="Islam R."/>
            <person name="Rashid M.M."/>
            <person name="Khan S.A."/>
            <person name="Rahman M.S."/>
            <person name="Alam M."/>
        </authorList>
    </citation>
    <scope>NUCLEOTIDE SEQUENCE [LARGE SCALE GENOMIC DNA]</scope>
    <source>
        <strain evidence="3">cv. CVL-1</strain>
        <tissue evidence="2">Whole seedling</tissue>
    </source>
</reference>
<feature type="region of interest" description="Disordered" evidence="1">
    <location>
        <begin position="17"/>
        <end position="37"/>
    </location>
</feature>
<evidence type="ECO:0000313" key="3">
    <source>
        <dbReference type="Proteomes" id="UP000188268"/>
    </source>
</evidence>
<accession>A0A1R3FZ34</accession>
<evidence type="ECO:0000256" key="1">
    <source>
        <dbReference type="SAM" id="MobiDB-lite"/>
    </source>
</evidence>
<dbReference type="Gramene" id="OMO51094">
    <property type="protein sequence ID" value="OMO51094"/>
    <property type="gene ID" value="CCACVL1_30007"/>
</dbReference>
<organism evidence="2 3">
    <name type="scientific">Corchorus capsularis</name>
    <name type="common">Jute</name>
    <dbReference type="NCBI Taxonomy" id="210143"/>
    <lineage>
        <taxon>Eukaryota</taxon>
        <taxon>Viridiplantae</taxon>
        <taxon>Streptophyta</taxon>
        <taxon>Embryophyta</taxon>
        <taxon>Tracheophyta</taxon>
        <taxon>Spermatophyta</taxon>
        <taxon>Magnoliopsida</taxon>
        <taxon>eudicotyledons</taxon>
        <taxon>Gunneridae</taxon>
        <taxon>Pentapetalae</taxon>
        <taxon>rosids</taxon>
        <taxon>malvids</taxon>
        <taxon>Malvales</taxon>
        <taxon>Malvaceae</taxon>
        <taxon>Grewioideae</taxon>
        <taxon>Apeibeae</taxon>
        <taxon>Corchorus</taxon>
    </lineage>
</organism>
<name>A0A1R3FZ34_COCAP</name>
<feature type="compositionally biased region" description="Basic and acidic residues" evidence="1">
    <location>
        <begin position="21"/>
        <end position="30"/>
    </location>
</feature>
<comment type="caution">
    <text evidence="2">The sequence shown here is derived from an EMBL/GenBank/DDBJ whole genome shotgun (WGS) entry which is preliminary data.</text>
</comment>
<evidence type="ECO:0000313" key="2">
    <source>
        <dbReference type="EMBL" id="OMO51094.1"/>
    </source>
</evidence>
<dbReference type="EMBL" id="AWWV01015953">
    <property type="protein sequence ID" value="OMO51094.1"/>
    <property type="molecule type" value="Genomic_DNA"/>
</dbReference>
<sequence length="37" mass="4364">MAAYDIMKKVRVCSFINENDGTGKTKRREEEEREEAE</sequence>
<dbReference type="Proteomes" id="UP000188268">
    <property type="component" value="Unassembled WGS sequence"/>
</dbReference>